<accession>A0ABR6PTE5</accession>
<name>A0ABR6PTE5_9SPHI</name>
<dbReference type="PANTHER" id="PTHR12110">
    <property type="entry name" value="HYDROXYPYRUVATE ISOMERASE"/>
    <property type="match status" value="1"/>
</dbReference>
<evidence type="ECO:0000313" key="2">
    <source>
        <dbReference type="EMBL" id="MBB6113060.1"/>
    </source>
</evidence>
<evidence type="ECO:0000259" key="1">
    <source>
        <dbReference type="Pfam" id="PF01261"/>
    </source>
</evidence>
<dbReference type="Gene3D" id="3.20.20.150">
    <property type="entry name" value="Divalent-metal-dependent TIM barrel enzymes"/>
    <property type="match status" value="1"/>
</dbReference>
<dbReference type="Pfam" id="PF01261">
    <property type="entry name" value="AP_endonuc_2"/>
    <property type="match status" value="1"/>
</dbReference>
<reference evidence="2 3" key="1">
    <citation type="submission" date="2020-08" db="EMBL/GenBank/DDBJ databases">
        <title>Genomic Encyclopedia of Type Strains, Phase IV (KMG-V): Genome sequencing to study the core and pangenomes of soil and plant-associated prokaryotes.</title>
        <authorList>
            <person name="Whitman W."/>
        </authorList>
    </citation>
    <scope>NUCLEOTIDE SEQUENCE [LARGE SCALE GENOMIC DNA]</scope>
    <source>
        <strain evidence="2 3">ANJLi2</strain>
    </source>
</reference>
<dbReference type="SUPFAM" id="SSF51658">
    <property type="entry name" value="Xylose isomerase-like"/>
    <property type="match status" value="1"/>
</dbReference>
<keyword evidence="2" id="KW-0413">Isomerase</keyword>
<protein>
    <submittedName>
        <fullName evidence="2">Sugar phosphate isomerase/epimerase</fullName>
    </submittedName>
</protein>
<dbReference type="EMBL" id="JACHCB010000027">
    <property type="protein sequence ID" value="MBB6113060.1"/>
    <property type="molecule type" value="Genomic_DNA"/>
</dbReference>
<comment type="caution">
    <text evidence="2">The sequence shown here is derived from an EMBL/GenBank/DDBJ whole genome shotgun (WGS) entry which is preliminary data.</text>
</comment>
<evidence type="ECO:0000313" key="3">
    <source>
        <dbReference type="Proteomes" id="UP000541583"/>
    </source>
</evidence>
<keyword evidence="3" id="KW-1185">Reference proteome</keyword>
<sequence>MINRKTFLQQAGMMSAGMMLMPGLLSAKTNRPFGLQLFAFREQLPKDVKTIIPKIAQAGYKQVEPFGYSKTNGFWGLSAVEFRKLLDDNGLTAPSAHYSLDTFLSSGDTTQVEQAIEAAKILGQKYIVLPYLGEQFRNSAKTMEDTINKINLAASTVHEAGLKMAYHNHDFEFKTVEGQRLFDMLLNNTDTEQLNFELDIYWVIRAGEDPLKLLKTYPGRFKLIHIKDMDKTNPVLNTEIGTGSIDYKTILSKAHSAGVKYYIVEQENFKIDQYLSIQKSISYLKEIG</sequence>
<dbReference type="InterPro" id="IPR050312">
    <property type="entry name" value="IolE/XylAMocC-like"/>
</dbReference>
<dbReference type="GO" id="GO:0016853">
    <property type="term" value="F:isomerase activity"/>
    <property type="evidence" value="ECO:0007669"/>
    <property type="project" value="UniProtKB-KW"/>
</dbReference>
<proteinExistence type="predicted"/>
<feature type="domain" description="Xylose isomerase-like TIM barrel" evidence="1">
    <location>
        <begin position="54"/>
        <end position="286"/>
    </location>
</feature>
<dbReference type="PANTHER" id="PTHR12110:SF41">
    <property type="entry name" value="INOSOSE DEHYDRATASE"/>
    <property type="match status" value="1"/>
</dbReference>
<gene>
    <name evidence="2" type="ORF">HDF23_005843</name>
</gene>
<organism evidence="2 3">
    <name type="scientific">Mucilaginibacter lappiensis</name>
    <dbReference type="NCBI Taxonomy" id="354630"/>
    <lineage>
        <taxon>Bacteria</taxon>
        <taxon>Pseudomonadati</taxon>
        <taxon>Bacteroidota</taxon>
        <taxon>Sphingobacteriia</taxon>
        <taxon>Sphingobacteriales</taxon>
        <taxon>Sphingobacteriaceae</taxon>
        <taxon>Mucilaginibacter</taxon>
    </lineage>
</organism>
<dbReference type="InterPro" id="IPR036237">
    <property type="entry name" value="Xyl_isomerase-like_sf"/>
</dbReference>
<dbReference type="InterPro" id="IPR013022">
    <property type="entry name" value="Xyl_isomerase-like_TIM-brl"/>
</dbReference>
<dbReference type="RefSeq" id="WP_076378893.1">
    <property type="nucleotide sequence ID" value="NZ_FTMG01000027.1"/>
</dbReference>
<dbReference type="Proteomes" id="UP000541583">
    <property type="component" value="Unassembled WGS sequence"/>
</dbReference>